<dbReference type="Proteomes" id="UP000216308">
    <property type="component" value="Unassembled WGS sequence"/>
</dbReference>
<reference evidence="2 3" key="1">
    <citation type="journal article" date="2014" name="Front. Microbiol.">
        <title>Population and genomic analysis of the genus Halorubrum.</title>
        <authorList>
            <person name="Fullmer M.S."/>
            <person name="Soucy S.M."/>
            <person name="Swithers K.S."/>
            <person name="Makkay A.M."/>
            <person name="Wheeler R."/>
            <person name="Ventosa A."/>
            <person name="Gogarten J.P."/>
            <person name="Papke R.T."/>
        </authorList>
    </citation>
    <scope>NUCLEOTIDE SEQUENCE [LARGE SCALE GENOMIC DNA]</scope>
    <source>
        <strain evidence="2 3">Cb34</strain>
    </source>
</reference>
<dbReference type="AlphaFoldDB" id="A0A256IRC2"/>
<dbReference type="OrthoDB" id="109251at2157"/>
<comment type="caution">
    <text evidence="2">The sequence shown here is derived from an EMBL/GenBank/DDBJ whole genome shotgun (WGS) entry which is preliminary data.</text>
</comment>
<feature type="compositionally biased region" description="Acidic residues" evidence="1">
    <location>
        <begin position="29"/>
        <end position="61"/>
    </location>
</feature>
<gene>
    <name evidence="2" type="ORF">DJ70_01610</name>
</gene>
<dbReference type="RefSeq" id="WP_094529563.1">
    <property type="nucleotide sequence ID" value="NZ_NHPJ01000015.1"/>
</dbReference>
<evidence type="ECO:0000313" key="2">
    <source>
        <dbReference type="EMBL" id="OYR58993.1"/>
    </source>
</evidence>
<feature type="compositionally biased region" description="Acidic residues" evidence="1">
    <location>
        <begin position="214"/>
        <end position="237"/>
    </location>
</feature>
<feature type="compositionally biased region" description="Basic and acidic residues" evidence="1">
    <location>
        <begin position="269"/>
        <end position="286"/>
    </location>
</feature>
<evidence type="ECO:0000256" key="1">
    <source>
        <dbReference type="SAM" id="MobiDB-lite"/>
    </source>
</evidence>
<evidence type="ECO:0008006" key="4">
    <source>
        <dbReference type="Google" id="ProtNLM"/>
    </source>
</evidence>
<dbReference type="EMBL" id="NHPJ01000015">
    <property type="protein sequence ID" value="OYR58993.1"/>
    <property type="molecule type" value="Genomic_DNA"/>
</dbReference>
<dbReference type="InterPro" id="IPR055927">
    <property type="entry name" value="DUF7504"/>
</dbReference>
<dbReference type="Pfam" id="PF24336">
    <property type="entry name" value="DUF7504"/>
    <property type="match status" value="1"/>
</dbReference>
<feature type="compositionally biased region" description="Acidic residues" evidence="1">
    <location>
        <begin position="293"/>
        <end position="303"/>
    </location>
</feature>
<proteinExistence type="predicted"/>
<feature type="compositionally biased region" description="Acidic residues" evidence="1">
    <location>
        <begin position="103"/>
        <end position="113"/>
    </location>
</feature>
<protein>
    <recommendedName>
        <fullName evidence="4">KaiC-like domain-containing protein</fullName>
    </recommendedName>
</protein>
<feature type="compositionally biased region" description="Acidic residues" evidence="1">
    <location>
        <begin position="1"/>
        <end position="11"/>
    </location>
</feature>
<organism evidence="2 3">
    <name type="scientific">Halorubrum halodurans</name>
    <dbReference type="NCBI Taxonomy" id="1383851"/>
    <lineage>
        <taxon>Archaea</taxon>
        <taxon>Methanobacteriati</taxon>
        <taxon>Methanobacteriota</taxon>
        <taxon>Stenosarchaea group</taxon>
        <taxon>Halobacteria</taxon>
        <taxon>Halobacteriales</taxon>
        <taxon>Haloferacaceae</taxon>
        <taxon>Halorubrum</taxon>
    </lineage>
</organism>
<sequence>MSDDETADDGSADGRSSRFGEISSRLDEGEADESDERDLTAEEADDVLDSWEWIDDRDDSDGPAAPDESAGIVDAGDGTDDAPVEPDPPRDTRDESSVHPADGESEGDDESKGDDERASRVWNTGRSEGATGDASEPDDGGADAGVGGTSEVETDEASHGDDESPFEVVESPADGPEPPAGTDDDGSSTSGGDGDPASTAPRDPDGEGGPSDDTTTDDDSGETVTDDSGETVTDDSEGTSADAARPEPTSAEAEEHAGKKRRVWSSSETTRDATSSDRDGSREGSERPTPSETFDDVSEDSDGYEPPRGLNATPQTSVLVQCGSQDDRKDAACDDLLGLSADGTERSVVLIQYRKVDPARLERIAEESRRTKLISVGYSQTIPGSIEDEIETVKINNPNDITRLGILVSGTLDDWSSVDGETAVCYDSLNVLLKYKDVQSTFRFLHVFLGTLDGANAVSHFHVDPLAGDPQNINTLKPLFDEVVSIDSMGVHLE</sequence>
<name>A0A256IRC2_9EURY</name>
<feature type="region of interest" description="Disordered" evidence="1">
    <location>
        <begin position="1"/>
        <end position="316"/>
    </location>
</feature>
<accession>A0A256IRC2</accession>
<keyword evidence="3" id="KW-1185">Reference proteome</keyword>
<feature type="compositionally biased region" description="Basic and acidic residues" evidence="1">
    <location>
        <begin position="87"/>
        <end position="97"/>
    </location>
</feature>
<evidence type="ECO:0000313" key="3">
    <source>
        <dbReference type="Proteomes" id="UP000216308"/>
    </source>
</evidence>